<name>A0A834GE57_RHOSS</name>
<protein>
    <recommendedName>
        <fullName evidence="3">EF-hand domain-containing protein</fullName>
    </recommendedName>
</protein>
<dbReference type="InterPro" id="IPR018247">
    <property type="entry name" value="EF_Hand_1_Ca_BS"/>
</dbReference>
<evidence type="ECO:0000313" key="5">
    <source>
        <dbReference type="Proteomes" id="UP000626092"/>
    </source>
</evidence>
<dbReference type="Gene3D" id="1.10.238.10">
    <property type="entry name" value="EF-hand"/>
    <property type="match status" value="1"/>
</dbReference>
<dbReference type="InterPro" id="IPR002048">
    <property type="entry name" value="EF_hand_dom"/>
</dbReference>
<comment type="caution">
    <text evidence="4">The sequence shown here is derived from an EMBL/GenBank/DDBJ whole genome shotgun (WGS) entry which is preliminary data.</text>
</comment>
<evidence type="ECO:0000256" key="2">
    <source>
        <dbReference type="SAM" id="MobiDB-lite"/>
    </source>
</evidence>
<keyword evidence="1" id="KW-0106">Calcium</keyword>
<dbReference type="EMBL" id="WJXA01000009">
    <property type="protein sequence ID" value="KAF7132581.1"/>
    <property type="molecule type" value="Genomic_DNA"/>
</dbReference>
<sequence>MATARSPSWSSSTSCMKALGSESSMDDNMKKMMDEIDPDQDRFISLDEFANFWGKGSASCATAELKEAFEMYVQDKMDSSTITTTIIILASQ</sequence>
<evidence type="ECO:0000256" key="1">
    <source>
        <dbReference type="ARBA" id="ARBA00022837"/>
    </source>
</evidence>
<organism evidence="4 5">
    <name type="scientific">Rhododendron simsii</name>
    <name type="common">Sims's rhododendron</name>
    <dbReference type="NCBI Taxonomy" id="118357"/>
    <lineage>
        <taxon>Eukaryota</taxon>
        <taxon>Viridiplantae</taxon>
        <taxon>Streptophyta</taxon>
        <taxon>Embryophyta</taxon>
        <taxon>Tracheophyta</taxon>
        <taxon>Spermatophyta</taxon>
        <taxon>Magnoliopsida</taxon>
        <taxon>eudicotyledons</taxon>
        <taxon>Gunneridae</taxon>
        <taxon>Pentapetalae</taxon>
        <taxon>asterids</taxon>
        <taxon>Ericales</taxon>
        <taxon>Ericaceae</taxon>
        <taxon>Ericoideae</taxon>
        <taxon>Rhodoreae</taxon>
        <taxon>Rhododendron</taxon>
    </lineage>
</organism>
<feature type="domain" description="EF-hand" evidence="3">
    <location>
        <begin position="24"/>
        <end position="59"/>
    </location>
</feature>
<dbReference type="Proteomes" id="UP000626092">
    <property type="component" value="Unassembled WGS sequence"/>
</dbReference>
<dbReference type="GO" id="GO:0005509">
    <property type="term" value="F:calcium ion binding"/>
    <property type="evidence" value="ECO:0007669"/>
    <property type="project" value="InterPro"/>
</dbReference>
<proteinExistence type="predicted"/>
<evidence type="ECO:0000313" key="4">
    <source>
        <dbReference type="EMBL" id="KAF7132581.1"/>
    </source>
</evidence>
<dbReference type="SUPFAM" id="SSF47473">
    <property type="entry name" value="EF-hand"/>
    <property type="match status" value="1"/>
</dbReference>
<gene>
    <name evidence="4" type="ORF">RHSIM_Rhsim09G0189700</name>
</gene>
<feature type="region of interest" description="Disordered" evidence="2">
    <location>
        <begin position="1"/>
        <end position="23"/>
    </location>
</feature>
<keyword evidence="5" id="KW-1185">Reference proteome</keyword>
<dbReference type="InterPro" id="IPR011992">
    <property type="entry name" value="EF-hand-dom_pair"/>
</dbReference>
<accession>A0A834GE57</accession>
<reference evidence="4" key="1">
    <citation type="submission" date="2019-11" db="EMBL/GenBank/DDBJ databases">
        <authorList>
            <person name="Liu Y."/>
            <person name="Hou J."/>
            <person name="Li T.-Q."/>
            <person name="Guan C.-H."/>
            <person name="Wu X."/>
            <person name="Wu H.-Z."/>
            <person name="Ling F."/>
            <person name="Zhang R."/>
            <person name="Shi X.-G."/>
            <person name="Ren J.-P."/>
            <person name="Chen E.-F."/>
            <person name="Sun J.-M."/>
        </authorList>
    </citation>
    <scope>NUCLEOTIDE SEQUENCE</scope>
    <source>
        <strain evidence="4">Adult_tree_wgs_1</strain>
        <tissue evidence="4">Leaves</tissue>
    </source>
</reference>
<dbReference type="PROSITE" id="PS50222">
    <property type="entry name" value="EF_HAND_2"/>
    <property type="match status" value="1"/>
</dbReference>
<feature type="compositionally biased region" description="Low complexity" evidence="2">
    <location>
        <begin position="1"/>
        <end position="14"/>
    </location>
</feature>
<dbReference type="PROSITE" id="PS00018">
    <property type="entry name" value="EF_HAND_1"/>
    <property type="match status" value="1"/>
</dbReference>
<dbReference type="OrthoDB" id="26525at2759"/>
<dbReference type="AlphaFoldDB" id="A0A834GE57"/>
<evidence type="ECO:0000259" key="3">
    <source>
        <dbReference type="PROSITE" id="PS50222"/>
    </source>
</evidence>